<evidence type="ECO:0000313" key="2">
    <source>
        <dbReference type="EMBL" id="KAF5314821.1"/>
    </source>
</evidence>
<feature type="domain" description="F-box" evidence="1">
    <location>
        <begin position="1"/>
        <end position="50"/>
    </location>
</feature>
<name>A0A8H5B1X8_9AGAR</name>
<dbReference type="OrthoDB" id="1259151at2759"/>
<comment type="caution">
    <text evidence="2">The sequence shown here is derived from an EMBL/GenBank/DDBJ whole genome shotgun (WGS) entry which is preliminary data.</text>
</comment>
<gene>
    <name evidence="2" type="ORF">D9619_007209</name>
</gene>
<dbReference type="PROSITE" id="PS50181">
    <property type="entry name" value="FBOX"/>
    <property type="match status" value="1"/>
</dbReference>
<accession>A0A8H5B1X8</accession>
<evidence type="ECO:0000313" key="3">
    <source>
        <dbReference type="Proteomes" id="UP000567179"/>
    </source>
</evidence>
<dbReference type="SUPFAM" id="SSF81383">
    <property type="entry name" value="F-box domain"/>
    <property type="match status" value="1"/>
</dbReference>
<dbReference type="SUPFAM" id="SSF50978">
    <property type="entry name" value="WD40 repeat-like"/>
    <property type="match status" value="1"/>
</dbReference>
<organism evidence="2 3">
    <name type="scientific">Psilocybe cf. subviscida</name>
    <dbReference type="NCBI Taxonomy" id="2480587"/>
    <lineage>
        <taxon>Eukaryota</taxon>
        <taxon>Fungi</taxon>
        <taxon>Dikarya</taxon>
        <taxon>Basidiomycota</taxon>
        <taxon>Agaricomycotina</taxon>
        <taxon>Agaricomycetes</taxon>
        <taxon>Agaricomycetidae</taxon>
        <taxon>Agaricales</taxon>
        <taxon>Agaricineae</taxon>
        <taxon>Strophariaceae</taxon>
        <taxon>Psilocybe</taxon>
    </lineage>
</organism>
<proteinExistence type="predicted"/>
<dbReference type="InterPro" id="IPR036047">
    <property type="entry name" value="F-box-like_dom_sf"/>
</dbReference>
<reference evidence="2 3" key="1">
    <citation type="journal article" date="2020" name="ISME J.">
        <title>Uncovering the hidden diversity of litter-decomposition mechanisms in mushroom-forming fungi.</title>
        <authorList>
            <person name="Floudas D."/>
            <person name="Bentzer J."/>
            <person name="Ahren D."/>
            <person name="Johansson T."/>
            <person name="Persson P."/>
            <person name="Tunlid A."/>
        </authorList>
    </citation>
    <scope>NUCLEOTIDE SEQUENCE [LARGE SCALE GENOMIC DNA]</scope>
    <source>
        <strain evidence="2 3">CBS 101986</strain>
    </source>
</reference>
<keyword evidence="3" id="KW-1185">Reference proteome</keyword>
<dbReference type="InterPro" id="IPR036322">
    <property type="entry name" value="WD40_repeat_dom_sf"/>
</dbReference>
<evidence type="ECO:0000259" key="1">
    <source>
        <dbReference type="PROSITE" id="PS50181"/>
    </source>
</evidence>
<dbReference type="EMBL" id="JAACJJ010000043">
    <property type="protein sequence ID" value="KAF5314821.1"/>
    <property type="molecule type" value="Genomic_DNA"/>
</dbReference>
<sequence length="533" mass="56790">MLSLISLPVDILIIVLEPLDFDDLTALSLSCRLLHSVVTEYGWTNYLRDHPRPSWSLSRARNRHWSPHARVYYDVMADRGWAGSAASSKFIARPLSRIWPGKLQPVLAINNTRLVVGAGSNLYSYIFGASPHPGVSPPVQYEGTISLLPRFGSTATPVRPRNITAISFVADGGLDATLHVAFQDGAIERVQLINSDDALTATRSSLPPMPNGDFVESISSASDIVLSLSSAGHARLSPISSSSSILASSSSSEDLITPYSSSSIDLKARSWASTLSLRASTPYAAFGTASTTPLNVHTIHQDGQLSALPTAVLHTKHAGAVAAASLDIAQDKLPSSAVYGLAQGPPDSPWGASPDVLVSGWYDGAVRCYDLRAAAHADSSVSSSAGRTPVHTPVLTLQDRWSLEPIYSVACGGGSGAHIAAGTARHSVVSFWDVRYCNTESGYSNKHGGWSVYAPGNDPSPVYAVVLESSRFFGVTQSRPFVYDFGPGVSLDTYPPIPQGRGVDNLKQKKGASRATYHVLRREHNSSAVCSEH</sequence>
<dbReference type="Pfam" id="PF00646">
    <property type="entry name" value="F-box"/>
    <property type="match status" value="1"/>
</dbReference>
<dbReference type="Proteomes" id="UP000567179">
    <property type="component" value="Unassembled WGS sequence"/>
</dbReference>
<dbReference type="CDD" id="cd09917">
    <property type="entry name" value="F-box_SF"/>
    <property type="match status" value="1"/>
</dbReference>
<protein>
    <recommendedName>
        <fullName evidence="1">F-box domain-containing protein</fullName>
    </recommendedName>
</protein>
<dbReference type="AlphaFoldDB" id="A0A8H5B1X8"/>
<dbReference type="InterPro" id="IPR001810">
    <property type="entry name" value="F-box_dom"/>
</dbReference>